<dbReference type="Gene3D" id="3.90.1750.20">
    <property type="entry name" value="Putative Large Serine Recombinase, Chain B, Domain 2"/>
    <property type="match status" value="1"/>
</dbReference>
<comment type="caution">
    <text evidence="4">The sequence shown here is derived from an EMBL/GenBank/DDBJ whole genome shotgun (WGS) entry which is preliminary data.</text>
</comment>
<dbReference type="Gene3D" id="3.40.50.1390">
    <property type="entry name" value="Resolvase, N-terminal catalytic domain"/>
    <property type="match status" value="1"/>
</dbReference>
<accession>A0ABS1HR84</accession>
<feature type="domain" description="Recombinase" evidence="3">
    <location>
        <begin position="169"/>
        <end position="273"/>
    </location>
</feature>
<dbReference type="PROSITE" id="PS51737">
    <property type="entry name" value="RECOMBINASE_DNA_BIND"/>
    <property type="match status" value="1"/>
</dbReference>
<dbReference type="PANTHER" id="PTHR30461">
    <property type="entry name" value="DNA-INVERTASE FROM LAMBDOID PROPHAGE"/>
    <property type="match status" value="1"/>
</dbReference>
<dbReference type="SMART" id="SM00857">
    <property type="entry name" value="Resolvase"/>
    <property type="match status" value="1"/>
</dbReference>
<dbReference type="InterPro" id="IPR036162">
    <property type="entry name" value="Resolvase-like_N_sf"/>
</dbReference>
<dbReference type="SUPFAM" id="SSF53041">
    <property type="entry name" value="Resolvase-like"/>
    <property type="match status" value="1"/>
</dbReference>
<dbReference type="Pfam" id="PF00239">
    <property type="entry name" value="Resolvase"/>
    <property type="match status" value="1"/>
</dbReference>
<dbReference type="InterPro" id="IPR006119">
    <property type="entry name" value="Resolv_N"/>
</dbReference>
<sequence>MKKGKAITYRRVSTDSSRQDIERQMKPIEDFCDDKDFVIIKNFKDDVSGSVPVMKREGYKEMIDFIESCPNRSELNVVFDEVSRIGREKVIIWDAINYFIKHDEPINVHIVSPPLTMLKKDGSVDEGVDIVITLFSQLAESEKRRIVDRVNTSIPRSLEQKKTLGGKPLYGYMVNEKTKEIEVDPDKIEDVFEIFNLYTSGLGSGRIAKILNLNNKPSPTGDKWTASSLLKIIKNRQYKGERVVLGEVYSVPALIPDDLFNKAQEIISSRGNNVQRDRSLINPLVGVCFCSCGSRLYVGRDKRRPIYKCTSYMRAKQRCDVFSSFDFKKLNNSILTFFNLLVIKGAKSLELKESLLVEKKKIVELDIPTIEKSKSRVDSKIEKIREDYYDDEITKVKRDKLIAKVRDDNTSYDERLLSCNDRVKEIDRQIESIDDDQNVESIVDIKTFKVFAKKHIKHFEVQRIDKPKIEGIDKYFRNKKEIFINVKIEAYSGGQMEYIMSNWSEYILFKWELTGIATKGISNYKNIVDAGFNRGGINGIGSLVDIEAKIAYDVIHLREVLK</sequence>
<evidence type="ECO:0000259" key="3">
    <source>
        <dbReference type="PROSITE" id="PS51737"/>
    </source>
</evidence>
<organism evidence="4 5">
    <name type="scientific">Carboxylicivirga marina</name>
    <dbReference type="NCBI Taxonomy" id="2800988"/>
    <lineage>
        <taxon>Bacteria</taxon>
        <taxon>Pseudomonadati</taxon>
        <taxon>Bacteroidota</taxon>
        <taxon>Bacteroidia</taxon>
        <taxon>Marinilabiliales</taxon>
        <taxon>Marinilabiliaceae</taxon>
        <taxon>Carboxylicivirga</taxon>
    </lineage>
</organism>
<dbReference type="InterPro" id="IPR050639">
    <property type="entry name" value="SSR_resolvase"/>
</dbReference>
<dbReference type="Proteomes" id="UP000605676">
    <property type="component" value="Unassembled WGS sequence"/>
</dbReference>
<dbReference type="Pfam" id="PF07508">
    <property type="entry name" value="Recombinase"/>
    <property type="match status" value="1"/>
</dbReference>
<keyword evidence="1" id="KW-0238">DNA-binding</keyword>
<evidence type="ECO:0000256" key="2">
    <source>
        <dbReference type="ARBA" id="ARBA00023172"/>
    </source>
</evidence>
<reference evidence="4 5" key="1">
    <citation type="submission" date="2021-01" db="EMBL/GenBank/DDBJ databases">
        <title>Carboxyliciviraga sp.nov., isolated from coastal sediments.</title>
        <authorList>
            <person name="Lu D."/>
            <person name="Zhang T."/>
        </authorList>
    </citation>
    <scope>NUCLEOTIDE SEQUENCE [LARGE SCALE GENOMIC DNA]</scope>
    <source>
        <strain evidence="4 5">N1Y132</strain>
    </source>
</reference>
<protein>
    <submittedName>
        <fullName evidence="4">Recombinase family protein</fullName>
    </submittedName>
</protein>
<dbReference type="InterPro" id="IPR038109">
    <property type="entry name" value="DNA_bind_recomb_sf"/>
</dbReference>
<evidence type="ECO:0000313" key="4">
    <source>
        <dbReference type="EMBL" id="MBK3519763.1"/>
    </source>
</evidence>
<dbReference type="EMBL" id="JAENRR010000090">
    <property type="protein sequence ID" value="MBK3519763.1"/>
    <property type="molecule type" value="Genomic_DNA"/>
</dbReference>
<dbReference type="InterPro" id="IPR011109">
    <property type="entry name" value="DNA_bind_recombinase_dom"/>
</dbReference>
<dbReference type="RefSeq" id="WP_200466982.1">
    <property type="nucleotide sequence ID" value="NZ_JAENRR010000090.1"/>
</dbReference>
<proteinExistence type="predicted"/>
<evidence type="ECO:0000256" key="1">
    <source>
        <dbReference type="ARBA" id="ARBA00023125"/>
    </source>
</evidence>
<keyword evidence="5" id="KW-1185">Reference proteome</keyword>
<name>A0ABS1HR84_9BACT</name>
<evidence type="ECO:0000313" key="5">
    <source>
        <dbReference type="Proteomes" id="UP000605676"/>
    </source>
</evidence>
<dbReference type="CDD" id="cd00338">
    <property type="entry name" value="Ser_Recombinase"/>
    <property type="match status" value="1"/>
</dbReference>
<gene>
    <name evidence="4" type="ORF">JIV24_20650</name>
</gene>
<dbReference type="PANTHER" id="PTHR30461:SF2">
    <property type="entry name" value="SERINE RECOMBINASE PINE-RELATED"/>
    <property type="match status" value="1"/>
</dbReference>
<keyword evidence="2" id="KW-0233">DNA recombination</keyword>